<dbReference type="InterPro" id="IPR001680">
    <property type="entry name" value="WD40_rpt"/>
</dbReference>
<dbReference type="Proteomes" id="UP000716291">
    <property type="component" value="Unassembled WGS sequence"/>
</dbReference>
<dbReference type="PANTHER" id="PTHR44472">
    <property type="entry name" value="DDB1- AND CUL4-ASSOCIATED FACTOR 4-RELATED"/>
    <property type="match status" value="1"/>
</dbReference>
<dbReference type="InterPro" id="IPR052254">
    <property type="entry name" value="CUL4-DDB1_E3_ligase_receptor"/>
</dbReference>
<name>A0A9P6X8Z5_RHIOR</name>
<keyword evidence="2" id="KW-0677">Repeat</keyword>
<dbReference type="GO" id="GO:0080008">
    <property type="term" value="C:Cul4-RING E3 ubiquitin ligase complex"/>
    <property type="evidence" value="ECO:0007669"/>
    <property type="project" value="TreeGrafter"/>
</dbReference>
<dbReference type="InterPro" id="IPR036322">
    <property type="entry name" value="WD40_repeat_dom_sf"/>
</dbReference>
<dbReference type="AlphaFoldDB" id="A0A9P6X8Z5"/>
<dbReference type="EMBL" id="JAANQT010000838">
    <property type="protein sequence ID" value="KAG1308060.1"/>
    <property type="molecule type" value="Genomic_DNA"/>
</dbReference>
<dbReference type="InterPro" id="IPR015943">
    <property type="entry name" value="WD40/YVTN_repeat-like_dom_sf"/>
</dbReference>
<evidence type="ECO:0000256" key="2">
    <source>
        <dbReference type="ARBA" id="ARBA00022737"/>
    </source>
</evidence>
<evidence type="ECO:0000256" key="1">
    <source>
        <dbReference type="ARBA" id="ARBA00022574"/>
    </source>
</evidence>
<organism evidence="3 4">
    <name type="scientific">Rhizopus oryzae</name>
    <name type="common">Mucormycosis agent</name>
    <name type="synonym">Rhizopus arrhizus var. delemar</name>
    <dbReference type="NCBI Taxonomy" id="64495"/>
    <lineage>
        <taxon>Eukaryota</taxon>
        <taxon>Fungi</taxon>
        <taxon>Fungi incertae sedis</taxon>
        <taxon>Mucoromycota</taxon>
        <taxon>Mucoromycotina</taxon>
        <taxon>Mucoromycetes</taxon>
        <taxon>Mucorales</taxon>
        <taxon>Mucorineae</taxon>
        <taxon>Rhizopodaceae</taxon>
        <taxon>Rhizopus</taxon>
    </lineage>
</organism>
<keyword evidence="1" id="KW-0853">WD repeat</keyword>
<dbReference type="Pfam" id="PF00400">
    <property type="entry name" value="WD40"/>
    <property type="match status" value="2"/>
</dbReference>
<comment type="caution">
    <text evidence="3">The sequence shown here is derived from an EMBL/GenBank/DDBJ whole genome shotgun (WGS) entry which is preliminary data.</text>
</comment>
<evidence type="ECO:0000313" key="3">
    <source>
        <dbReference type="EMBL" id="KAG1308060.1"/>
    </source>
</evidence>
<dbReference type="SMART" id="SM00320">
    <property type="entry name" value="WD40"/>
    <property type="match status" value="3"/>
</dbReference>
<keyword evidence="4" id="KW-1185">Reference proteome</keyword>
<proteinExistence type="predicted"/>
<dbReference type="OrthoDB" id="128867at2759"/>
<dbReference type="Gene3D" id="2.130.10.10">
    <property type="entry name" value="YVTN repeat-like/Quinoprotein amine dehydrogenase"/>
    <property type="match status" value="1"/>
</dbReference>
<dbReference type="SUPFAM" id="SSF50978">
    <property type="entry name" value="WD40 repeat-like"/>
    <property type="match status" value="1"/>
</dbReference>
<protein>
    <submittedName>
        <fullName evidence="3">Uncharacterized protein</fullName>
    </submittedName>
</protein>
<sequence>MSFDIPGYFLDLKTKKYYKITQTGPYSMSELRKRLAAEEEQAKTIKAEIKRPKPRPATFADFCRQRATGTNHQLTFNSNAGIFMNSLKHRSTIVTSEDFQDAQVVMTGGSEYGGMLVASKDQLCYNFGYQLNPSFQMWRYGYCNIQNGGSTVTSIQYTPENQKRDCSTVSLSTSNGIFERITVPKDLVLSADEAKQLLTDDVPTRDGNQLKQFPAQSRSMGRVEAMFSEHREMIWSLDTDYAKDCAVLGGEKRVYHLTGDLRRIASSRINSAAFDVHLSKWQPNHCLAGLRNGTIQLFDLRRKPLSFNTICEASSSVTKIVEMDSQLLLSVSLDGSISIWDKRKFRKEPVRRLSGHVNEATHGLAFDVDLDNELLLVSGNDGCVRIWSLSNTASSQPIWTSEKFTRHVTSAKLFIDKQFPAIQPNWLPYSTLKRHNPGVLIFANENSSNVAKYYSIF</sequence>
<accession>A0A9P6X8Z5</accession>
<reference evidence="3" key="1">
    <citation type="journal article" date="2020" name="Microb. Genom.">
        <title>Genetic diversity of clinical and environmental Mucorales isolates obtained from an investigation of mucormycosis cases among solid organ transplant recipients.</title>
        <authorList>
            <person name="Nguyen M.H."/>
            <person name="Kaul D."/>
            <person name="Muto C."/>
            <person name="Cheng S.J."/>
            <person name="Richter R.A."/>
            <person name="Bruno V.M."/>
            <person name="Liu G."/>
            <person name="Beyhan S."/>
            <person name="Sundermann A.J."/>
            <person name="Mounaud S."/>
            <person name="Pasculle A.W."/>
            <person name="Nierman W.C."/>
            <person name="Driscoll E."/>
            <person name="Cumbie R."/>
            <person name="Clancy C.J."/>
            <person name="Dupont C.L."/>
        </authorList>
    </citation>
    <scope>NUCLEOTIDE SEQUENCE</scope>
    <source>
        <strain evidence="3">GL11</strain>
    </source>
</reference>
<evidence type="ECO:0000313" key="4">
    <source>
        <dbReference type="Proteomes" id="UP000716291"/>
    </source>
</evidence>
<dbReference type="PANTHER" id="PTHR44472:SF1">
    <property type="entry name" value="DDB1 AND CUL4 ASSOCIATED FACTOR 4"/>
    <property type="match status" value="1"/>
</dbReference>
<gene>
    <name evidence="3" type="ORF">G6F64_006328</name>
</gene>